<evidence type="ECO:0000256" key="1">
    <source>
        <dbReference type="SAM" id="Phobius"/>
    </source>
</evidence>
<accession>A0A132BDK9</accession>
<name>A0A132BDK9_MOLSC</name>
<keyword evidence="1" id="KW-0812">Transmembrane</keyword>
<dbReference type="GeneID" id="28818203"/>
<dbReference type="OrthoDB" id="4817850at2759"/>
<keyword evidence="1" id="KW-1133">Transmembrane helix</keyword>
<dbReference type="EMBL" id="KQ947430">
    <property type="protein sequence ID" value="KUJ10069.1"/>
    <property type="molecule type" value="Genomic_DNA"/>
</dbReference>
<dbReference type="Proteomes" id="UP000070700">
    <property type="component" value="Unassembled WGS sequence"/>
</dbReference>
<feature type="non-terminal residue" evidence="2">
    <location>
        <position position="1"/>
    </location>
</feature>
<protein>
    <submittedName>
        <fullName evidence="2">Uncharacterized protein</fullName>
    </submittedName>
</protein>
<proteinExistence type="predicted"/>
<dbReference type="AlphaFoldDB" id="A0A132BDK9"/>
<sequence length="220" mass="24445">THFTLFLALAVMIVEIAVIFLPTLSYAMQMCDQPSGTLYTGTYTDGSGTHITSDRVTHPYKFPKIRKCWYDYYVVNASLVNAPWRKSTGDIYCTGTYTCTVSALNGTEFYQIRTSGISINVGLKSPDVTVSAGDGREAEVGLFYTVQLSTTGCYSATYENQCQWNDGQCHNVWTSQQILKQVGYERQVCNWSNGGVTECMADIEIDTPTTYVNYECGAEC</sequence>
<organism evidence="2 3">
    <name type="scientific">Mollisia scopiformis</name>
    <name type="common">Conifer needle endophyte fungus</name>
    <name type="synonym">Phialocephala scopiformis</name>
    <dbReference type="NCBI Taxonomy" id="149040"/>
    <lineage>
        <taxon>Eukaryota</taxon>
        <taxon>Fungi</taxon>
        <taxon>Dikarya</taxon>
        <taxon>Ascomycota</taxon>
        <taxon>Pezizomycotina</taxon>
        <taxon>Leotiomycetes</taxon>
        <taxon>Helotiales</taxon>
        <taxon>Mollisiaceae</taxon>
        <taxon>Mollisia</taxon>
    </lineage>
</organism>
<dbReference type="KEGG" id="psco:LY89DRAFT_562549"/>
<feature type="transmembrane region" description="Helical" evidence="1">
    <location>
        <begin position="6"/>
        <end position="27"/>
    </location>
</feature>
<reference evidence="2 3" key="1">
    <citation type="submission" date="2015-10" db="EMBL/GenBank/DDBJ databases">
        <title>Full genome of DAOMC 229536 Phialocephala scopiformis, a fungal endophyte of spruce producing the potent anti-insectan compound rugulosin.</title>
        <authorList>
            <consortium name="DOE Joint Genome Institute"/>
            <person name="Walker A.K."/>
            <person name="Frasz S.L."/>
            <person name="Seifert K.A."/>
            <person name="Miller J.D."/>
            <person name="Mondo S.J."/>
            <person name="Labutti K."/>
            <person name="Lipzen A."/>
            <person name="Dockter R."/>
            <person name="Kennedy M."/>
            <person name="Grigoriev I.V."/>
            <person name="Spatafora J.W."/>
        </authorList>
    </citation>
    <scope>NUCLEOTIDE SEQUENCE [LARGE SCALE GENOMIC DNA]</scope>
    <source>
        <strain evidence="2 3">CBS 120377</strain>
    </source>
</reference>
<dbReference type="InParanoid" id="A0A132BDK9"/>
<keyword evidence="3" id="KW-1185">Reference proteome</keyword>
<evidence type="ECO:0000313" key="3">
    <source>
        <dbReference type="Proteomes" id="UP000070700"/>
    </source>
</evidence>
<dbReference type="RefSeq" id="XP_018064424.1">
    <property type="nucleotide sequence ID" value="XM_018208477.1"/>
</dbReference>
<gene>
    <name evidence="2" type="ORF">LY89DRAFT_562549</name>
</gene>
<feature type="non-terminal residue" evidence="2">
    <location>
        <position position="220"/>
    </location>
</feature>
<keyword evidence="1" id="KW-0472">Membrane</keyword>
<evidence type="ECO:0000313" key="2">
    <source>
        <dbReference type="EMBL" id="KUJ10069.1"/>
    </source>
</evidence>